<evidence type="ECO:0000256" key="6">
    <source>
        <dbReference type="ARBA" id="ARBA00023004"/>
    </source>
</evidence>
<dbReference type="OrthoDB" id="1470350at2759"/>
<dbReference type="InterPro" id="IPR001128">
    <property type="entry name" value="Cyt_P450"/>
</dbReference>
<gene>
    <name evidence="10" type="ORF">RCOM_0431530</name>
</gene>
<dbReference type="InterPro" id="IPR017972">
    <property type="entry name" value="Cyt_P450_CS"/>
</dbReference>
<dbReference type="InterPro" id="IPR002401">
    <property type="entry name" value="Cyt_P450_E_grp-I"/>
</dbReference>
<evidence type="ECO:0000256" key="5">
    <source>
        <dbReference type="ARBA" id="ARBA00023002"/>
    </source>
</evidence>
<proteinExistence type="inferred from homology"/>
<evidence type="ECO:0000256" key="4">
    <source>
        <dbReference type="ARBA" id="ARBA00022723"/>
    </source>
</evidence>
<dbReference type="AlphaFoldDB" id="B9STA8"/>
<dbReference type="InParanoid" id="B9STA8"/>
<dbReference type="GO" id="GO:0016712">
    <property type="term" value="F:oxidoreductase activity, acting on paired donors, with incorporation or reduction of molecular oxygen, reduced flavin or flavoprotein as one donor, and incorporation of one atom of oxygen"/>
    <property type="evidence" value="ECO:0007669"/>
    <property type="project" value="UniProtKB-EC"/>
</dbReference>
<comment type="similarity">
    <text evidence="2 9">Belongs to the cytochrome P450 family.</text>
</comment>
<evidence type="ECO:0000256" key="7">
    <source>
        <dbReference type="ARBA" id="ARBA00023033"/>
    </source>
</evidence>
<dbReference type="EMBL" id="EQ974126">
    <property type="protein sequence ID" value="EEF33140.1"/>
    <property type="molecule type" value="Genomic_DNA"/>
</dbReference>
<evidence type="ECO:0000313" key="11">
    <source>
        <dbReference type="Proteomes" id="UP000008311"/>
    </source>
</evidence>
<dbReference type="Pfam" id="PF00067">
    <property type="entry name" value="p450"/>
    <property type="match status" value="1"/>
</dbReference>
<dbReference type="SUPFAM" id="SSF48264">
    <property type="entry name" value="Cytochrome P450"/>
    <property type="match status" value="1"/>
</dbReference>
<dbReference type="Gene3D" id="1.10.630.10">
    <property type="entry name" value="Cytochrome P450"/>
    <property type="match status" value="1"/>
</dbReference>
<dbReference type="PROSITE" id="PS00086">
    <property type="entry name" value="CYTOCHROME_P450"/>
    <property type="match status" value="1"/>
</dbReference>
<feature type="binding site" description="axial binding residue" evidence="8">
    <location>
        <position position="450"/>
    </location>
    <ligand>
        <name>heme</name>
        <dbReference type="ChEBI" id="CHEBI:30413"/>
    </ligand>
    <ligandPart>
        <name>Fe</name>
        <dbReference type="ChEBI" id="CHEBI:18248"/>
    </ligandPart>
</feature>
<name>B9STA8_RICCO</name>
<keyword evidence="4 8" id="KW-0479">Metal-binding</keyword>
<dbReference type="GO" id="GO:0006629">
    <property type="term" value="P:lipid metabolic process"/>
    <property type="evidence" value="ECO:0007669"/>
    <property type="project" value="UniProtKB-ARBA"/>
</dbReference>
<evidence type="ECO:0000256" key="9">
    <source>
        <dbReference type="RuleBase" id="RU000461"/>
    </source>
</evidence>
<dbReference type="PRINTS" id="PR00385">
    <property type="entry name" value="P450"/>
</dbReference>
<organism evidence="10 11">
    <name type="scientific">Ricinus communis</name>
    <name type="common">Castor bean</name>
    <dbReference type="NCBI Taxonomy" id="3988"/>
    <lineage>
        <taxon>Eukaryota</taxon>
        <taxon>Viridiplantae</taxon>
        <taxon>Streptophyta</taxon>
        <taxon>Embryophyta</taxon>
        <taxon>Tracheophyta</taxon>
        <taxon>Spermatophyta</taxon>
        <taxon>Magnoliopsida</taxon>
        <taxon>eudicotyledons</taxon>
        <taxon>Gunneridae</taxon>
        <taxon>Pentapetalae</taxon>
        <taxon>rosids</taxon>
        <taxon>fabids</taxon>
        <taxon>Malpighiales</taxon>
        <taxon>Euphorbiaceae</taxon>
        <taxon>Acalyphoideae</taxon>
        <taxon>Acalypheae</taxon>
        <taxon>Ricinus</taxon>
    </lineage>
</organism>
<dbReference type="OMA" id="WIKEITN"/>
<evidence type="ECO:0000256" key="2">
    <source>
        <dbReference type="ARBA" id="ARBA00010617"/>
    </source>
</evidence>
<evidence type="ECO:0000256" key="8">
    <source>
        <dbReference type="PIRSR" id="PIRSR602401-1"/>
    </source>
</evidence>
<dbReference type="GO" id="GO:0005506">
    <property type="term" value="F:iron ion binding"/>
    <property type="evidence" value="ECO:0007669"/>
    <property type="project" value="InterPro"/>
</dbReference>
<dbReference type="PRINTS" id="PR00463">
    <property type="entry name" value="EP450I"/>
</dbReference>
<dbReference type="FunCoup" id="B9STA8">
    <property type="interactions" value="144"/>
</dbReference>
<protein>
    <submittedName>
        <fullName evidence="10">Cytochrome P450, putative</fullName>
        <ecNumber evidence="10">1.14.14.1</ecNumber>
    </submittedName>
</protein>
<keyword evidence="7 9" id="KW-0503">Monooxygenase</keyword>
<dbReference type="InterPro" id="IPR036396">
    <property type="entry name" value="Cyt_P450_sf"/>
</dbReference>
<accession>B9STA8</accession>
<reference evidence="11" key="1">
    <citation type="journal article" date="2010" name="Nat. Biotechnol.">
        <title>Draft genome sequence of the oilseed species Ricinus communis.</title>
        <authorList>
            <person name="Chan A.P."/>
            <person name="Crabtree J."/>
            <person name="Zhao Q."/>
            <person name="Lorenzi H."/>
            <person name="Orvis J."/>
            <person name="Puiu D."/>
            <person name="Melake-Berhan A."/>
            <person name="Jones K.M."/>
            <person name="Redman J."/>
            <person name="Chen G."/>
            <person name="Cahoon E.B."/>
            <person name="Gedil M."/>
            <person name="Stanke M."/>
            <person name="Haas B.J."/>
            <person name="Wortman J.R."/>
            <person name="Fraser-Liggett C.M."/>
            <person name="Ravel J."/>
            <person name="Rabinowicz P.D."/>
        </authorList>
    </citation>
    <scope>NUCLEOTIDE SEQUENCE [LARGE SCALE GENOMIC DNA]</scope>
    <source>
        <strain evidence="11">cv. Hale</strain>
    </source>
</reference>
<dbReference type="Proteomes" id="UP000008311">
    <property type="component" value="Unassembled WGS sequence"/>
</dbReference>
<evidence type="ECO:0000256" key="3">
    <source>
        <dbReference type="ARBA" id="ARBA00022617"/>
    </source>
</evidence>
<dbReference type="CDD" id="cd11064">
    <property type="entry name" value="CYP86A"/>
    <property type="match status" value="1"/>
</dbReference>
<dbReference type="GO" id="GO:0020037">
    <property type="term" value="F:heme binding"/>
    <property type="evidence" value="ECO:0007669"/>
    <property type="project" value="InterPro"/>
</dbReference>
<dbReference type="PANTHER" id="PTHR24296">
    <property type="entry name" value="CYTOCHROME P450"/>
    <property type="match status" value="1"/>
</dbReference>
<dbReference type="KEGG" id="rcu:8285139"/>
<sequence length="505" mass="58106">MASISLLEIFLAVISFVVLRYLLNTKGMPINWPVVGMLPDTIFNFHRIHERFAEVLEQNGLTFLYAGPWFSNVKILGTVDPANIHYVMSSNFANFPKGSEFSKIFNILGDGIFNSDSDSWKNQRKTAQALINHQRFHQFLVKTCRNMVEKGLLPVLEHVADQESVMDLQDIFQRFTFDITCILVTGYNPKCLSIAFPEVEFSKAIDDAEEALFYRHFCPEYTWKLQRWLGFGQEWKMEKAWKVLDDVSARFVSRKREQLKEGSILREDGEGVDLLTSYMSSEVESNGPQPEDKFLRDTIINFLLAGRDTTSSALTWLFWLVCKNPQVLSKIREEIKAKIPENQDEKCRMFNPQELNSLVYLHGAFCESLRLYPPVPFQHKAPLREDVLPSGHKVSPDMKIIFCLYSMGRMASIWGEDCLEFKPERWITGGKIKHEPSYKFLAFNAGPRTCLGKEIAFIQMKTVAAFVLNNYNVHLVEGQHVSPATNSIILHMKYGLKVSVSRRWV</sequence>
<dbReference type="STRING" id="3988.B9STA8"/>
<dbReference type="eggNOG" id="KOG0157">
    <property type="taxonomic scope" value="Eukaryota"/>
</dbReference>
<evidence type="ECO:0000256" key="1">
    <source>
        <dbReference type="ARBA" id="ARBA00001971"/>
    </source>
</evidence>
<comment type="cofactor">
    <cofactor evidence="1 8">
        <name>heme</name>
        <dbReference type="ChEBI" id="CHEBI:30413"/>
    </cofactor>
</comment>
<evidence type="ECO:0000313" key="10">
    <source>
        <dbReference type="EMBL" id="EEF33140.1"/>
    </source>
</evidence>
<keyword evidence="6 8" id="KW-0408">Iron</keyword>
<keyword evidence="5 9" id="KW-0560">Oxidoreductase</keyword>
<keyword evidence="3 8" id="KW-0349">Heme</keyword>
<dbReference type="EC" id="1.14.14.1" evidence="10"/>
<keyword evidence="11" id="KW-1185">Reference proteome</keyword>